<dbReference type="Pfam" id="PF00440">
    <property type="entry name" value="TetR_N"/>
    <property type="match status" value="1"/>
</dbReference>
<dbReference type="InterPro" id="IPR009057">
    <property type="entry name" value="Homeodomain-like_sf"/>
</dbReference>
<dbReference type="PROSITE" id="PS50977">
    <property type="entry name" value="HTH_TETR_2"/>
    <property type="match status" value="1"/>
</dbReference>
<proteinExistence type="predicted"/>
<evidence type="ECO:0000256" key="1">
    <source>
        <dbReference type="ARBA" id="ARBA00023015"/>
    </source>
</evidence>
<evidence type="ECO:0000313" key="7">
    <source>
        <dbReference type="EMBL" id="MDP9842542.1"/>
    </source>
</evidence>
<dbReference type="EMBL" id="JAUSQU010000001">
    <property type="protein sequence ID" value="MDP9842542.1"/>
    <property type="molecule type" value="Genomic_DNA"/>
</dbReference>
<evidence type="ECO:0000256" key="3">
    <source>
        <dbReference type="ARBA" id="ARBA00023163"/>
    </source>
</evidence>
<dbReference type="InterPro" id="IPR050109">
    <property type="entry name" value="HTH-type_TetR-like_transc_reg"/>
</dbReference>
<dbReference type="RefSeq" id="WP_307556440.1">
    <property type="nucleotide sequence ID" value="NZ_JAUSQU010000001.1"/>
</dbReference>
<name>A0ABT9Q7A5_9ACTN</name>
<keyword evidence="2 4" id="KW-0238">DNA-binding</keyword>
<dbReference type="SUPFAM" id="SSF46689">
    <property type="entry name" value="Homeodomain-like"/>
    <property type="match status" value="1"/>
</dbReference>
<comment type="caution">
    <text evidence="7">The sequence shown here is derived from an EMBL/GenBank/DDBJ whole genome shotgun (WGS) entry which is preliminary data.</text>
</comment>
<accession>A0ABT9Q7A5</accession>
<feature type="region of interest" description="Disordered" evidence="5">
    <location>
        <begin position="201"/>
        <end position="222"/>
    </location>
</feature>
<dbReference type="InterPro" id="IPR036271">
    <property type="entry name" value="Tet_transcr_reg_TetR-rel_C_sf"/>
</dbReference>
<reference evidence="7 8" key="1">
    <citation type="submission" date="2023-07" db="EMBL/GenBank/DDBJ databases">
        <title>Sequencing the genomes of 1000 actinobacteria strains.</title>
        <authorList>
            <person name="Klenk H.-P."/>
        </authorList>
    </citation>
    <scope>NUCLEOTIDE SEQUENCE [LARGE SCALE GENOMIC DNA]</scope>
    <source>
        <strain evidence="7 8">DSM 46740</strain>
    </source>
</reference>
<evidence type="ECO:0000256" key="5">
    <source>
        <dbReference type="SAM" id="MobiDB-lite"/>
    </source>
</evidence>
<feature type="domain" description="HTH tetR-type" evidence="6">
    <location>
        <begin position="25"/>
        <end position="84"/>
    </location>
</feature>
<dbReference type="InterPro" id="IPR001647">
    <property type="entry name" value="HTH_TetR"/>
</dbReference>
<dbReference type="Gene3D" id="1.10.357.10">
    <property type="entry name" value="Tetracycline Repressor, domain 2"/>
    <property type="match status" value="1"/>
</dbReference>
<keyword evidence="8" id="KW-1185">Reference proteome</keyword>
<evidence type="ECO:0000313" key="8">
    <source>
        <dbReference type="Proteomes" id="UP001225356"/>
    </source>
</evidence>
<dbReference type="PANTHER" id="PTHR30055:SF234">
    <property type="entry name" value="HTH-TYPE TRANSCRIPTIONAL REGULATOR BETI"/>
    <property type="match status" value="1"/>
</dbReference>
<keyword evidence="3" id="KW-0804">Transcription</keyword>
<feature type="DNA-binding region" description="H-T-H motif" evidence="4">
    <location>
        <begin position="47"/>
        <end position="66"/>
    </location>
</feature>
<dbReference type="SUPFAM" id="SSF48498">
    <property type="entry name" value="Tetracyclin repressor-like, C-terminal domain"/>
    <property type="match status" value="1"/>
</dbReference>
<dbReference type="Proteomes" id="UP001225356">
    <property type="component" value="Unassembled WGS sequence"/>
</dbReference>
<dbReference type="Pfam" id="PF21597">
    <property type="entry name" value="TetR_C_43"/>
    <property type="match status" value="1"/>
</dbReference>
<evidence type="ECO:0000256" key="4">
    <source>
        <dbReference type="PROSITE-ProRule" id="PRU00335"/>
    </source>
</evidence>
<gene>
    <name evidence="7" type="ORF">J2853_001753</name>
</gene>
<protein>
    <submittedName>
        <fullName evidence="7">AcrR family transcriptional regulator</fullName>
    </submittedName>
</protein>
<organism evidence="7 8">
    <name type="scientific">Streptosporangium lutulentum</name>
    <dbReference type="NCBI Taxonomy" id="1461250"/>
    <lineage>
        <taxon>Bacteria</taxon>
        <taxon>Bacillati</taxon>
        <taxon>Actinomycetota</taxon>
        <taxon>Actinomycetes</taxon>
        <taxon>Streptosporangiales</taxon>
        <taxon>Streptosporangiaceae</taxon>
        <taxon>Streptosporangium</taxon>
    </lineage>
</organism>
<dbReference type="InterPro" id="IPR049445">
    <property type="entry name" value="TetR_SbtR-like_C"/>
</dbReference>
<evidence type="ECO:0000259" key="6">
    <source>
        <dbReference type="PROSITE" id="PS50977"/>
    </source>
</evidence>
<dbReference type="PANTHER" id="PTHR30055">
    <property type="entry name" value="HTH-TYPE TRANSCRIPTIONAL REGULATOR RUTR"/>
    <property type="match status" value="1"/>
</dbReference>
<sequence length="222" mass="23898">MSRSGSAVDRLLLDGTGRRPRADARRNLERLVAAARSAVAEVGIDVTAHEIARRAGVGIGTFYRRVPSRGALLETVVIEVLGQALDLADRSLDDTDPWRGFHDFSVVFVRLRAESCGISEALGGACGPALDEILAELRERIRLLVERAQAAGAMRRDVAWQDVPFLLAAVATGGHTLRITAGAEQWERNLAIVLDGLRTDRPSSLPGVPPAEPPMREAQAVP</sequence>
<evidence type="ECO:0000256" key="2">
    <source>
        <dbReference type="ARBA" id="ARBA00023125"/>
    </source>
</evidence>
<keyword evidence="1" id="KW-0805">Transcription regulation</keyword>